<dbReference type="InterPro" id="IPR002181">
    <property type="entry name" value="Fibrinogen_a/b/g_C_dom"/>
</dbReference>
<dbReference type="OrthoDB" id="6145874at2759"/>
<keyword evidence="1" id="KW-1015">Disulfide bond</keyword>
<sequence>CIAHDCKELYEQGHTCSGVYTIKPDELPAFEVYCDMSNGSGWTVFQRRMDGSVDFYRKWTEYIKGFGDLNGEFWLGLDKIHRLTATGNTSLRVDLKDFEGVSVFAHYSTFIVGGAHTSYTLTVGGYSGNAGDSLCVHNNMKFSTHDRDSDAHHDLNCAAHVKAAWWYNDCHHSNLNGQYLAGTHKTRGDGVNWLGFKGHNYSLKVSEMKIRRKLIAHDCKELYEQGHTHSGVYTIKPDKLPAFEVYCDMSNGGGWTVFQRRMDGSVNFYLKWADYKKGFGDLNGEFWLGLDKIHRLTATGNTSLRVDLEDFEGVSVFAHYSTFIVGGAHTSYTLTVGGYSGNANDSLSVDHNNMKFSTHDRDNDIDDDQCASTYKGAWWYFKCHYSNLNGQYLTGAHTTFADGVNWLHFKGYYYSLKELYEQGHTCSGVYTIKPDKLPAFEVYCDMSNGSGWTVFQRRMDGSVNFYLKWADYIKGFGDLNGEFWLGLDKIHRLTATGNSSLHVDLEDFEGVSVFAHYSTFIVGGAHTSYTLTVGGYSGNANDSLSGHDKMKFSTHDRDNDIYDGNCASAYKGAWWYHKCHSSNLNGRYLTGAHSTPADGVNWYDFKGHHYSLKFFVGAITIYSTQETGCISNIAHDCKELYDQGHTCSGVYTIKPDEFPAFEVYCDMSNGSSWTVFQRRVDGSVDFYRKWTEYVKGFGDLNGEFWLGLDKIHRLTATGSASLRVDLEDFEGVSVFAHYSTFIVGDAHIKYTLTVGGYSGNAGDSLAFHNKMNFTTHDRDNDAHHTLNCAIHVKAAWWYNDCHHSNLNGQYLAGPHSTPADGVNWLGFRGHNYSLKVSEMKIRRN</sequence>
<dbReference type="eggNOG" id="KOG2579">
    <property type="taxonomic scope" value="Eukaryota"/>
</dbReference>
<name>A0A1X7UD48_AMPQE</name>
<evidence type="ECO:0000313" key="3">
    <source>
        <dbReference type="EnsemblMetazoa" id="Aqu2.1.25879_001"/>
    </source>
</evidence>
<organism evidence="3">
    <name type="scientific">Amphimedon queenslandica</name>
    <name type="common">Sponge</name>
    <dbReference type="NCBI Taxonomy" id="400682"/>
    <lineage>
        <taxon>Eukaryota</taxon>
        <taxon>Metazoa</taxon>
        <taxon>Porifera</taxon>
        <taxon>Demospongiae</taxon>
        <taxon>Heteroscleromorpha</taxon>
        <taxon>Haplosclerida</taxon>
        <taxon>Niphatidae</taxon>
        <taxon>Amphimedon</taxon>
    </lineage>
</organism>
<dbReference type="InterPro" id="IPR050373">
    <property type="entry name" value="Fibrinogen_C-term_domain"/>
</dbReference>
<evidence type="ECO:0000256" key="1">
    <source>
        <dbReference type="ARBA" id="ARBA00023157"/>
    </source>
</evidence>
<feature type="domain" description="Fibrinogen C-terminal" evidence="2">
    <location>
        <begin position="407"/>
        <end position="623"/>
    </location>
</feature>
<proteinExistence type="predicted"/>
<accession>A0A1X7UD48</accession>
<dbReference type="PANTHER" id="PTHR19143">
    <property type="entry name" value="FIBRINOGEN/TENASCIN/ANGIOPOEITIN"/>
    <property type="match status" value="1"/>
</dbReference>
<feature type="domain" description="Fibrinogen C-terminal" evidence="2">
    <location>
        <begin position="217"/>
        <end position="406"/>
    </location>
</feature>
<reference evidence="3" key="1">
    <citation type="submission" date="2017-05" db="UniProtKB">
        <authorList>
            <consortium name="EnsemblMetazoa"/>
        </authorList>
    </citation>
    <scope>IDENTIFICATION</scope>
</reference>
<feature type="domain" description="Fibrinogen C-terminal" evidence="2">
    <location>
        <begin position="1"/>
        <end position="214"/>
    </location>
</feature>
<dbReference type="PROSITE" id="PS00514">
    <property type="entry name" value="FIBRINOGEN_C_1"/>
    <property type="match status" value="4"/>
</dbReference>
<dbReference type="SMART" id="SM00186">
    <property type="entry name" value="FBG"/>
    <property type="match status" value="4"/>
</dbReference>
<evidence type="ECO:0000259" key="2">
    <source>
        <dbReference type="PROSITE" id="PS51406"/>
    </source>
</evidence>
<dbReference type="PROSITE" id="PS51406">
    <property type="entry name" value="FIBRINOGEN_C_2"/>
    <property type="match status" value="4"/>
</dbReference>
<dbReference type="NCBIfam" id="NF040941">
    <property type="entry name" value="GGGWT_bact"/>
    <property type="match status" value="4"/>
</dbReference>
<dbReference type="GO" id="GO:0005615">
    <property type="term" value="C:extracellular space"/>
    <property type="evidence" value="ECO:0007669"/>
    <property type="project" value="TreeGrafter"/>
</dbReference>
<dbReference type="CDD" id="cd00087">
    <property type="entry name" value="FReD"/>
    <property type="match status" value="4"/>
</dbReference>
<feature type="domain" description="Fibrinogen C-terminal" evidence="2">
    <location>
        <begin position="628"/>
        <end position="844"/>
    </location>
</feature>
<dbReference type="AlphaFoldDB" id="A0A1X7UD48"/>
<dbReference type="FunFam" id="3.90.215.10:FF:000001">
    <property type="entry name" value="Tenascin isoform 1"/>
    <property type="match status" value="4"/>
</dbReference>
<dbReference type="EnsemblMetazoa" id="Aqu2.1.25879_001">
    <property type="protein sequence ID" value="Aqu2.1.25879_001"/>
    <property type="gene ID" value="Aqu2.1.25879"/>
</dbReference>
<dbReference type="Pfam" id="PF00147">
    <property type="entry name" value="Fibrinogen_C"/>
    <property type="match status" value="3"/>
</dbReference>
<dbReference type="SUPFAM" id="SSF56496">
    <property type="entry name" value="Fibrinogen C-terminal domain-like"/>
    <property type="match status" value="4"/>
</dbReference>
<dbReference type="InterPro" id="IPR036056">
    <property type="entry name" value="Fibrinogen-like_C"/>
</dbReference>
<protein>
    <recommendedName>
        <fullName evidence="2">Fibrinogen C-terminal domain-containing protein</fullName>
    </recommendedName>
</protein>
<dbReference type="InterPro" id="IPR020837">
    <property type="entry name" value="Fibrinogen_CS"/>
</dbReference>
<dbReference type="InterPro" id="IPR014716">
    <property type="entry name" value="Fibrinogen_a/b/g_C_1"/>
</dbReference>
<dbReference type="InParanoid" id="A0A1X7UD48"/>
<dbReference type="Gene3D" id="3.90.215.10">
    <property type="entry name" value="Gamma Fibrinogen, chain A, domain 1"/>
    <property type="match status" value="4"/>
</dbReference>
<dbReference type="PANTHER" id="PTHR19143:SF458">
    <property type="entry name" value="FIBRINOGEN C-TERMINAL DOMAIN-CONTAINING PROTEIN-RELATED"/>
    <property type="match status" value="1"/>
</dbReference>